<comment type="caution">
    <text evidence="4">The sequence shown here is derived from an EMBL/GenBank/DDBJ whole genome shotgun (WGS) entry which is preliminary data.</text>
</comment>
<gene>
    <name evidence="4" type="ORF">IFO68_13405</name>
</gene>
<evidence type="ECO:0000313" key="4">
    <source>
        <dbReference type="EMBL" id="MBD8513672.1"/>
    </source>
</evidence>
<feature type="coiled-coil region" evidence="2">
    <location>
        <begin position="561"/>
        <end position="588"/>
    </location>
</feature>
<evidence type="ECO:0000256" key="1">
    <source>
        <dbReference type="PROSITE-ProRule" id="PRU00473"/>
    </source>
</evidence>
<evidence type="ECO:0000259" key="3">
    <source>
        <dbReference type="PROSITE" id="PS51123"/>
    </source>
</evidence>
<evidence type="ECO:0000256" key="2">
    <source>
        <dbReference type="SAM" id="Coils"/>
    </source>
</evidence>
<proteinExistence type="predicted"/>
<sequence length="1572" mass="178296">MINNKNPSCYYIFGACFTKEIGEGAPSEQYGKYHLESDLTKTKINNVRPLNLIPVLAADENANSLWATDINYRLCALSAGSQGLEGEQDKSYTILRHSNPVHDLTKSVYQLKFPPLPLLLKLAQSKKSVKELTEQLNELSDKVGSEPVNFALTTISLEQLAPAHEVGSDGQLSDEKKTYNDWLEGVKSEGVPLKGFILPVYATCVVVFSSKDYTNATVSLHQYDDNGIDKLNGKVQAQAIVPERLDGKEDKDHPCALFHLDSSTFEEGLCTIRVTFDPNKIESIPDSIKTSNIRRVNIGFKAGFEYELREYIRFSPENPLGKMAIVSGDMISLEENLFFQFPQLLAGMQKFLANQTAIEGVKSPALDSLASLKAIRDASGQVSAGHLNGGWQDMYNKDGGIKTFNTISNLFWKAIEKELPEAMQATGELYYGLFSVKEAHDHYKALSDNTLSAAEKKLGGAALFRDKVINIADSKEYLGQFLDDWKKKDYPALTGRLAESWYGGVSGLADHGLSFISTANSMYELLENFKKYLKTQEDVNKSKKGLDEISSDYLDKIPVWKESVNQDAECINKAIEQAKEQLSNRNRDIYQYDNISLLTDNRGSGLKVLFHFNSREKELKNSKPVIDVLIEALQHEPQLRIEIEGHACQVGSPEANKLVSFERAMNAKAMFPDNLQKFIKATALSDAYPIYKPEKQSDLRRDNPKLEVNRRVEIRVYFTSLDVIFNPSRLGYQAMERARLKAIHALKKEDDSELELLMALLDSLLEVAQYIPHLAPFARGVMVMIEGGKVAQSAIKALDAAIFEHCFDEFIKNQGEVNHLRTLSRLNLEMLHEVRKINLDLNKKHESYEDMLKFLHDEKTTKELLKRYKLRALALNGLMYIFAWLKAKKSEVNLKLLTEYEVSEYIDTYINRDDWTAYTRFTDNLGLKWINSIHQKKLFLENGGNTYSSFGYSPIPLPVSKEVSKKSDSIIKENPNVVSGNFNRVFPIQTKLFEHGEEKLFEEFANNFSIITEYLRDEDIGFCRILIAEPNGENWQTFTDWHDVKKSNRLGPYHKVKAQLVLKDMISKVISVKLGYDRTDGWDLSGPEFEALFTPMKYSSFSIDPDGKLKKYYDSQGETVLSGVEFEPFYYFGEVQIPGLKPLTSSFRIDFLSTIDAGNRLRFYLDEGENSSNFNYYISQGGFRNMEYTLWMKTGSHSVKLPTYYDHSIHGLEQFEDIKSGLNVGVHGENSSLVTLPTKFGTEPLILQEKDTLVEAFTLAKDTNSLQTVPIVENICAKAVGFDSKFTGLNIFTKSGKIEDFKWTSKDLSEISKTEFKSFVHSEKNPAFLYVLIVAEKNNIEHYKKVNLNWKDVDMAVQLVMDGFAVDRTVGPTYFSKLCYQGELSFSEYHSKMNVSHGTDYDEWRLNTDEKSSLISSESERFFKRSLEIIKKDPGDLDESNTYSVYSMEIKLNYISPTGIQVKGLRPFGDILGSMTPKLSLSLRQVNLSQSTVYDPCSEIELEIKSLGGKYHAYVPWVEEPKDDSLGSTDKSAFERWKTLTDSEKRQTLLDWVKNQPTAIEAPRPIKESLNS</sequence>
<dbReference type="Proteomes" id="UP000649768">
    <property type="component" value="Unassembled WGS sequence"/>
</dbReference>
<feature type="domain" description="OmpA-like" evidence="3">
    <location>
        <begin position="599"/>
        <end position="720"/>
    </location>
</feature>
<dbReference type="CDD" id="cd07185">
    <property type="entry name" value="OmpA_C-like"/>
    <property type="match status" value="1"/>
</dbReference>
<accession>A0ABR9BMF7</accession>
<dbReference type="InterPro" id="IPR036737">
    <property type="entry name" value="OmpA-like_sf"/>
</dbReference>
<dbReference type="PROSITE" id="PS51123">
    <property type="entry name" value="OMPA_2"/>
    <property type="match status" value="1"/>
</dbReference>
<reference evidence="4 5" key="1">
    <citation type="submission" date="2020-09" db="EMBL/GenBank/DDBJ databases">
        <title>Photobacterium sp. CAU 1568 isolated from sand of Sido Beach.</title>
        <authorList>
            <person name="Kim W."/>
        </authorList>
    </citation>
    <scope>NUCLEOTIDE SEQUENCE [LARGE SCALE GENOMIC DNA]</scope>
    <source>
        <strain evidence="4 5">CAU 1568</strain>
    </source>
</reference>
<keyword evidence="5" id="KW-1185">Reference proteome</keyword>
<dbReference type="PROSITE" id="PS51257">
    <property type="entry name" value="PROKAR_LIPOPROTEIN"/>
    <property type="match status" value="1"/>
</dbReference>
<dbReference type="Gene3D" id="3.30.1330.60">
    <property type="entry name" value="OmpA-like domain"/>
    <property type="match status" value="1"/>
</dbReference>
<protein>
    <submittedName>
        <fullName evidence="4">OmpA family protein</fullName>
    </submittedName>
</protein>
<dbReference type="EMBL" id="JACYTP010000008">
    <property type="protein sequence ID" value="MBD8513672.1"/>
    <property type="molecule type" value="Genomic_DNA"/>
</dbReference>
<dbReference type="RefSeq" id="WP_192016362.1">
    <property type="nucleotide sequence ID" value="NZ_JACYTP010000008.1"/>
</dbReference>
<keyword evidence="1" id="KW-0472">Membrane</keyword>
<dbReference type="InterPro" id="IPR006665">
    <property type="entry name" value="OmpA-like"/>
</dbReference>
<keyword evidence="2" id="KW-0175">Coiled coil</keyword>
<organism evidence="4 5">
    <name type="scientific">Photobacterium arenosum</name>
    <dbReference type="NCBI Taxonomy" id="2774143"/>
    <lineage>
        <taxon>Bacteria</taxon>
        <taxon>Pseudomonadati</taxon>
        <taxon>Pseudomonadota</taxon>
        <taxon>Gammaproteobacteria</taxon>
        <taxon>Vibrionales</taxon>
        <taxon>Vibrionaceae</taxon>
        <taxon>Photobacterium</taxon>
    </lineage>
</organism>
<evidence type="ECO:0000313" key="5">
    <source>
        <dbReference type="Proteomes" id="UP000649768"/>
    </source>
</evidence>
<dbReference type="SUPFAM" id="SSF103088">
    <property type="entry name" value="OmpA-like"/>
    <property type="match status" value="1"/>
</dbReference>
<name>A0ABR9BMF7_9GAMM</name>